<dbReference type="AlphaFoldDB" id="A0A7C9A0C1"/>
<dbReference type="GO" id="GO:0005384">
    <property type="term" value="F:manganese ion transmembrane transporter activity"/>
    <property type="evidence" value="ECO:0007669"/>
    <property type="project" value="TreeGrafter"/>
</dbReference>
<comment type="similarity">
    <text evidence="2 6">Belongs to the GDT1 family.</text>
</comment>
<evidence type="ECO:0000256" key="3">
    <source>
        <dbReference type="ARBA" id="ARBA00022692"/>
    </source>
</evidence>
<evidence type="ECO:0000256" key="2">
    <source>
        <dbReference type="ARBA" id="ARBA00009190"/>
    </source>
</evidence>
<dbReference type="Pfam" id="PF01169">
    <property type="entry name" value="GDT1"/>
    <property type="match status" value="1"/>
</dbReference>
<dbReference type="GO" id="GO:0032472">
    <property type="term" value="P:Golgi calcium ion transport"/>
    <property type="evidence" value="ECO:0007669"/>
    <property type="project" value="TreeGrafter"/>
</dbReference>
<dbReference type="GO" id="GO:0005794">
    <property type="term" value="C:Golgi apparatus"/>
    <property type="evidence" value="ECO:0007669"/>
    <property type="project" value="TreeGrafter"/>
</dbReference>
<name>A0A7C9A0C1_OPUST</name>
<sequence length="238" mass="25742">MGDDSELGVSFLPTSNLHTPDECKAASEIAGLDTSVQQLFKFAFLFGSLTLQETEQALAASDFVNQFQSTSFFGDLSDISTGFASAFLLIFFSELGDKTFFIAALLAARNSAAVVFAGTFGALAVMTIVSVILGRTFHYIDGILPFSFGGTDLPIDDIAAIGLLVYFGVTTLIDASSSDSQKAEDEQKEVLTFLMPSLLGCMEMERGYNAEETSLCFKPGRAGSFRILWKWCRHLSCC</sequence>
<evidence type="ECO:0000313" key="7">
    <source>
        <dbReference type="EMBL" id="MBA4654751.1"/>
    </source>
</evidence>
<feature type="transmembrane region" description="Helical" evidence="6">
    <location>
        <begin position="153"/>
        <end position="173"/>
    </location>
</feature>
<dbReference type="PANTHER" id="PTHR12608:SF6">
    <property type="entry name" value="PROTEIN PAM71, CHLOROPLASTIC"/>
    <property type="match status" value="1"/>
</dbReference>
<dbReference type="EMBL" id="GISG01184683">
    <property type="protein sequence ID" value="MBA4654751.1"/>
    <property type="molecule type" value="Transcribed_RNA"/>
</dbReference>
<dbReference type="InterPro" id="IPR049555">
    <property type="entry name" value="GDT1-like_CS"/>
</dbReference>
<organism evidence="7">
    <name type="scientific">Opuntia streptacantha</name>
    <name type="common">Prickly pear cactus</name>
    <name type="synonym">Opuntia cardona</name>
    <dbReference type="NCBI Taxonomy" id="393608"/>
    <lineage>
        <taxon>Eukaryota</taxon>
        <taxon>Viridiplantae</taxon>
        <taxon>Streptophyta</taxon>
        <taxon>Embryophyta</taxon>
        <taxon>Tracheophyta</taxon>
        <taxon>Spermatophyta</taxon>
        <taxon>Magnoliopsida</taxon>
        <taxon>eudicotyledons</taxon>
        <taxon>Gunneridae</taxon>
        <taxon>Pentapetalae</taxon>
        <taxon>Caryophyllales</taxon>
        <taxon>Cactineae</taxon>
        <taxon>Cactaceae</taxon>
        <taxon>Opuntioideae</taxon>
        <taxon>Opuntia</taxon>
    </lineage>
</organism>
<keyword evidence="5 6" id="KW-0472">Membrane</keyword>
<evidence type="ECO:0000256" key="1">
    <source>
        <dbReference type="ARBA" id="ARBA00004141"/>
    </source>
</evidence>
<reference evidence="7" key="1">
    <citation type="journal article" date="2013" name="J. Plant Res.">
        <title>Effect of fungi and light on seed germination of three Opuntia species from semiarid lands of central Mexico.</title>
        <authorList>
            <person name="Delgado-Sanchez P."/>
            <person name="Jimenez-Bremont J.F."/>
            <person name="Guerrero-Gonzalez Mde L."/>
            <person name="Flores J."/>
        </authorList>
    </citation>
    <scope>NUCLEOTIDE SEQUENCE</scope>
    <source>
        <tissue evidence="7">Cladode</tissue>
    </source>
</reference>
<protein>
    <recommendedName>
        <fullName evidence="6">GDT1 family protein</fullName>
    </recommendedName>
</protein>
<keyword evidence="4 6" id="KW-1133">Transmembrane helix</keyword>
<comment type="subcellular location">
    <subcellularLocation>
        <location evidence="1 6">Membrane</location>
        <topology evidence="1 6">Multi-pass membrane protein</topology>
    </subcellularLocation>
</comment>
<comment type="caution">
    <text evidence="6">Lacks conserved residue(s) required for the propagation of feature annotation.</text>
</comment>
<reference evidence="7" key="2">
    <citation type="submission" date="2020-07" db="EMBL/GenBank/DDBJ databases">
        <authorList>
            <person name="Vera ALvarez R."/>
            <person name="Arias-Moreno D.M."/>
            <person name="Jimenez-Jacinto V."/>
            <person name="Jimenez-Bremont J.F."/>
            <person name="Swaminathan K."/>
            <person name="Moose S.P."/>
            <person name="Guerrero-Gonzalez M.L."/>
            <person name="Marino-Ramirez L."/>
            <person name="Landsman D."/>
            <person name="Rodriguez-Kessler M."/>
            <person name="Delgado-Sanchez P."/>
        </authorList>
    </citation>
    <scope>NUCLEOTIDE SEQUENCE</scope>
    <source>
        <tissue evidence="7">Cladode</tissue>
    </source>
</reference>
<evidence type="ECO:0000256" key="6">
    <source>
        <dbReference type="RuleBase" id="RU365102"/>
    </source>
</evidence>
<evidence type="ECO:0000256" key="5">
    <source>
        <dbReference type="ARBA" id="ARBA00023136"/>
    </source>
</evidence>
<feature type="transmembrane region" description="Helical" evidence="6">
    <location>
        <begin position="113"/>
        <end position="133"/>
    </location>
</feature>
<dbReference type="InterPro" id="IPR001727">
    <property type="entry name" value="GDT1-like"/>
</dbReference>
<dbReference type="PROSITE" id="PS01214">
    <property type="entry name" value="UPF0016"/>
    <property type="match status" value="1"/>
</dbReference>
<feature type="transmembrane region" description="Helical" evidence="6">
    <location>
        <begin position="83"/>
        <end position="106"/>
    </location>
</feature>
<dbReference type="GO" id="GO:0015085">
    <property type="term" value="F:calcium ion transmembrane transporter activity"/>
    <property type="evidence" value="ECO:0007669"/>
    <property type="project" value="TreeGrafter"/>
</dbReference>
<proteinExistence type="inferred from homology"/>
<dbReference type="GO" id="GO:0032468">
    <property type="term" value="P:Golgi calcium ion homeostasis"/>
    <property type="evidence" value="ECO:0007669"/>
    <property type="project" value="TreeGrafter"/>
</dbReference>
<accession>A0A7C9A0C1</accession>
<dbReference type="PANTHER" id="PTHR12608">
    <property type="entry name" value="TRANSMEMBRANE PROTEIN HTP-1 RELATED"/>
    <property type="match status" value="1"/>
</dbReference>
<keyword evidence="3 6" id="KW-0812">Transmembrane</keyword>
<evidence type="ECO:0000256" key="4">
    <source>
        <dbReference type="ARBA" id="ARBA00022989"/>
    </source>
</evidence>
<dbReference type="GO" id="GO:0009535">
    <property type="term" value="C:chloroplast thylakoid membrane"/>
    <property type="evidence" value="ECO:0007669"/>
    <property type="project" value="TreeGrafter"/>
</dbReference>